<evidence type="ECO:0000256" key="1">
    <source>
        <dbReference type="ARBA" id="ARBA00023125"/>
    </source>
</evidence>
<gene>
    <name evidence="3" type="ORF">EDD59_1153</name>
</gene>
<dbReference type="RefSeq" id="WP_132381837.1">
    <property type="nucleotide sequence ID" value="NZ_DAIUIF010000019.1"/>
</dbReference>
<dbReference type="Pfam" id="PF01381">
    <property type="entry name" value="HTH_3"/>
    <property type="match status" value="1"/>
</dbReference>
<dbReference type="InterPro" id="IPR010982">
    <property type="entry name" value="Lambda_DNA-bd_dom_sf"/>
</dbReference>
<dbReference type="PROSITE" id="PS50943">
    <property type="entry name" value="HTH_CROC1"/>
    <property type="match status" value="1"/>
</dbReference>
<dbReference type="InterPro" id="IPR036073">
    <property type="entry name" value="Desulfoferrodoxin_Fe-bd_dom_sf"/>
</dbReference>
<protein>
    <submittedName>
        <fullName evidence="3">Xre family transcriptional regulator</fullName>
    </submittedName>
</protein>
<dbReference type="Gene3D" id="1.10.260.40">
    <property type="entry name" value="lambda repressor-like DNA-binding domains"/>
    <property type="match status" value="1"/>
</dbReference>
<evidence type="ECO:0000313" key="3">
    <source>
        <dbReference type="EMBL" id="TCS77687.1"/>
    </source>
</evidence>
<dbReference type="GO" id="GO:0003677">
    <property type="term" value="F:DNA binding"/>
    <property type="evidence" value="ECO:0007669"/>
    <property type="project" value="UniProtKB-KW"/>
</dbReference>
<evidence type="ECO:0000313" key="4">
    <source>
        <dbReference type="Proteomes" id="UP000295726"/>
    </source>
</evidence>
<dbReference type="CDD" id="cd00093">
    <property type="entry name" value="HTH_XRE"/>
    <property type="match status" value="1"/>
</dbReference>
<dbReference type="SUPFAM" id="SSF47413">
    <property type="entry name" value="lambda repressor-like DNA-binding domains"/>
    <property type="match status" value="1"/>
</dbReference>
<dbReference type="PANTHER" id="PTHR46558">
    <property type="entry name" value="TRACRIPTIONAL REGULATORY PROTEIN-RELATED-RELATED"/>
    <property type="match status" value="1"/>
</dbReference>
<dbReference type="GO" id="GO:0005506">
    <property type="term" value="F:iron ion binding"/>
    <property type="evidence" value="ECO:0007669"/>
    <property type="project" value="InterPro"/>
</dbReference>
<comment type="caution">
    <text evidence="3">The sequence shown here is derived from an EMBL/GenBank/DDBJ whole genome shotgun (WGS) entry which is preliminary data.</text>
</comment>
<dbReference type="EMBL" id="SLZZ01000015">
    <property type="protein sequence ID" value="TCS77687.1"/>
    <property type="molecule type" value="Genomic_DNA"/>
</dbReference>
<dbReference type="GO" id="GO:0016491">
    <property type="term" value="F:oxidoreductase activity"/>
    <property type="evidence" value="ECO:0007669"/>
    <property type="project" value="InterPro"/>
</dbReference>
<evidence type="ECO:0000259" key="2">
    <source>
        <dbReference type="PROSITE" id="PS50943"/>
    </source>
</evidence>
<dbReference type="InterPro" id="IPR001387">
    <property type="entry name" value="Cro/C1-type_HTH"/>
</dbReference>
<reference evidence="3 4" key="1">
    <citation type="submission" date="2019-03" db="EMBL/GenBank/DDBJ databases">
        <title>Genomic Encyclopedia of Type Strains, Phase IV (KMG-IV): sequencing the most valuable type-strain genomes for metagenomic binning, comparative biology and taxonomic classification.</title>
        <authorList>
            <person name="Goeker M."/>
        </authorList>
    </citation>
    <scope>NUCLEOTIDE SEQUENCE [LARGE SCALE GENOMIC DNA]</scope>
    <source>
        <strain evidence="3 4">DSM 29489</strain>
    </source>
</reference>
<name>A0A4R3K4S1_9FIRM</name>
<dbReference type="PANTHER" id="PTHR46558:SF11">
    <property type="entry name" value="HTH-TYPE TRANSCRIPTIONAL REGULATOR XRE"/>
    <property type="match status" value="1"/>
</dbReference>
<sequence length="209" mass="23473">MDCVKIGKLIAKLRKEKNLTQRNIADALGIQNKTVSKWECGLGCPDLSLWPELSAILGVDMKQMMEGEITSNKPDSGNIDKVRFYVCPSCGNILVSTASASIFCCGRKLERILPTDAITAPKITVEEMDMDYFVTFDHPMTKEHYLSFVAYVKSDRIFLNRLYPEQNPSCRFPITTGGKLYVYCIKHGLVTCQKINEELSKSNDEELGS</sequence>
<accession>A0A4R3K4S1</accession>
<dbReference type="OrthoDB" id="9813152at2"/>
<dbReference type="SUPFAM" id="SSF49367">
    <property type="entry name" value="Superoxide reductase-like"/>
    <property type="match status" value="1"/>
</dbReference>
<dbReference type="SMART" id="SM00530">
    <property type="entry name" value="HTH_XRE"/>
    <property type="match status" value="1"/>
</dbReference>
<keyword evidence="4" id="KW-1185">Reference proteome</keyword>
<keyword evidence="1" id="KW-0238">DNA-binding</keyword>
<proteinExistence type="predicted"/>
<organism evidence="3 4">
    <name type="scientific">Muricomes intestini</name>
    <dbReference type="NCBI Taxonomy" id="1796634"/>
    <lineage>
        <taxon>Bacteria</taxon>
        <taxon>Bacillati</taxon>
        <taxon>Bacillota</taxon>
        <taxon>Clostridia</taxon>
        <taxon>Lachnospirales</taxon>
        <taxon>Lachnospiraceae</taxon>
        <taxon>Muricomes</taxon>
    </lineage>
</organism>
<dbReference type="AlphaFoldDB" id="A0A4R3K4S1"/>
<feature type="domain" description="HTH cro/C1-type" evidence="2">
    <location>
        <begin position="10"/>
        <end position="64"/>
    </location>
</feature>
<dbReference type="Proteomes" id="UP000295726">
    <property type="component" value="Unassembled WGS sequence"/>
</dbReference>
<dbReference type="Gene3D" id="2.60.40.730">
    <property type="entry name" value="SOR catalytic domain"/>
    <property type="match status" value="1"/>
</dbReference>